<dbReference type="InterPro" id="IPR006086">
    <property type="entry name" value="XPG-I_dom"/>
</dbReference>
<dbReference type="SUPFAM" id="SSF88723">
    <property type="entry name" value="PIN domain-like"/>
    <property type="match status" value="1"/>
</dbReference>
<dbReference type="PRINTS" id="PR00853">
    <property type="entry name" value="XPGRADSUPER"/>
</dbReference>
<evidence type="ECO:0000256" key="5">
    <source>
        <dbReference type="ARBA" id="ARBA00022769"/>
    </source>
</evidence>
<dbReference type="Gramene" id="AET7Gv20853300.32">
    <property type="protein sequence ID" value="AET7Gv20853300.32"/>
    <property type="gene ID" value="AET7Gv20853300"/>
</dbReference>
<keyword evidence="10" id="KW-0269">Exonuclease</keyword>
<evidence type="ECO:0000313" key="14">
    <source>
        <dbReference type="Proteomes" id="UP000015105"/>
    </source>
</evidence>
<dbReference type="EC" id="3.1.-.-" evidence="10"/>
<sequence length="266" mass="29414">TPAKPVTALALPPRALSVISPRLSRLCPASPPHPQIPTQILPETSRSRPVYRRLGTPMGIPNLLRFMKPFIEPVHIKKYAGQRVGIDAYSWLHKGAYSCSMELCMSPRSAGARRYISYFMHHVNLLRHHKVVPVVVFDGGSMPCKSATDEDRHKKRELSLVLGKEKLKQGNTAAAIDLFRKAVQITPSMAYQLIQILKTENVEFVVAPYEADAQLAYLATLDADQGGIAAVITEDSDLIAYGCTAVRYSLCSSFFVLDSFILSNAF</sequence>
<dbReference type="SMART" id="SM00484">
    <property type="entry name" value="XPGI"/>
    <property type="match status" value="1"/>
</dbReference>
<reference evidence="13" key="4">
    <citation type="submission" date="2019-03" db="UniProtKB">
        <authorList>
            <consortium name="EnsemblPlants"/>
        </authorList>
    </citation>
    <scope>IDENTIFICATION</scope>
</reference>
<evidence type="ECO:0000259" key="12">
    <source>
        <dbReference type="SMART" id="SM00485"/>
    </source>
</evidence>
<dbReference type="PROSITE" id="PS00842">
    <property type="entry name" value="XPG_2"/>
    <property type="match status" value="1"/>
</dbReference>
<name>A0A453S8D9_AEGTS</name>
<dbReference type="GO" id="GO:0046872">
    <property type="term" value="F:metal ion binding"/>
    <property type="evidence" value="ECO:0007669"/>
    <property type="project" value="UniProtKB-UniRule"/>
</dbReference>
<keyword evidence="4 10" id="KW-0227">DNA damage</keyword>
<reference evidence="13" key="5">
    <citation type="journal article" date="2021" name="G3 (Bethesda)">
        <title>Aegilops tauschii genome assembly Aet v5.0 features greater sequence contiguity and improved annotation.</title>
        <authorList>
            <person name="Wang L."/>
            <person name="Zhu T."/>
            <person name="Rodriguez J.C."/>
            <person name="Deal K.R."/>
            <person name="Dubcovsky J."/>
            <person name="McGuire P.E."/>
            <person name="Lux T."/>
            <person name="Spannagl M."/>
            <person name="Mayer K.F.X."/>
            <person name="Baldrich P."/>
            <person name="Meyers B.C."/>
            <person name="Huo N."/>
            <person name="Gu Y.Q."/>
            <person name="Zhou H."/>
            <person name="Devos K.M."/>
            <person name="Bennetzen J.L."/>
            <person name="Unver T."/>
            <person name="Budak H."/>
            <person name="Gulick P.J."/>
            <person name="Galiba G."/>
            <person name="Kalapos B."/>
            <person name="Nelson D.R."/>
            <person name="Li P."/>
            <person name="You F.M."/>
            <person name="Luo M.C."/>
            <person name="Dvorak J."/>
        </authorList>
    </citation>
    <scope>NUCLEOTIDE SEQUENCE [LARGE SCALE GENOMIC DNA]</scope>
    <source>
        <strain evidence="13">cv. AL8/78</strain>
    </source>
</reference>
<dbReference type="InterPro" id="IPR019974">
    <property type="entry name" value="XPG_CS"/>
</dbReference>
<comment type="subcellular location">
    <subcellularLocation>
        <location evidence="1 10">Nucleus</location>
    </subcellularLocation>
</comment>
<dbReference type="GO" id="GO:0017108">
    <property type="term" value="F:5'-flap endonuclease activity"/>
    <property type="evidence" value="ECO:0007669"/>
    <property type="project" value="TreeGrafter"/>
</dbReference>
<comment type="cofactor">
    <cofactor evidence="10">
        <name>Mg(2+)</name>
        <dbReference type="ChEBI" id="CHEBI:18420"/>
    </cofactor>
    <text evidence="10">Binds 2 magnesium ions per subunit. They probably participate in the reaction catalyzed by the enzyme. May bind an additional third magnesium ion after substrate binding.</text>
</comment>
<dbReference type="Proteomes" id="UP000015105">
    <property type="component" value="Chromosome 7D"/>
</dbReference>
<organism evidence="13 14">
    <name type="scientific">Aegilops tauschii subsp. strangulata</name>
    <name type="common">Goatgrass</name>
    <dbReference type="NCBI Taxonomy" id="200361"/>
    <lineage>
        <taxon>Eukaryota</taxon>
        <taxon>Viridiplantae</taxon>
        <taxon>Streptophyta</taxon>
        <taxon>Embryophyta</taxon>
        <taxon>Tracheophyta</taxon>
        <taxon>Spermatophyta</taxon>
        <taxon>Magnoliopsida</taxon>
        <taxon>Liliopsida</taxon>
        <taxon>Poales</taxon>
        <taxon>Poaceae</taxon>
        <taxon>BOP clade</taxon>
        <taxon>Pooideae</taxon>
        <taxon>Triticodae</taxon>
        <taxon>Triticeae</taxon>
        <taxon>Triticinae</taxon>
        <taxon>Aegilops</taxon>
    </lineage>
</organism>
<evidence type="ECO:0000256" key="6">
    <source>
        <dbReference type="ARBA" id="ARBA00022881"/>
    </source>
</evidence>
<feature type="repeat" description="TPR" evidence="9">
    <location>
        <begin position="156"/>
        <end position="189"/>
    </location>
</feature>
<keyword evidence="10" id="KW-0460">Magnesium</keyword>
<dbReference type="GO" id="GO:0003677">
    <property type="term" value="F:DNA binding"/>
    <property type="evidence" value="ECO:0007669"/>
    <property type="project" value="UniProtKB-UniRule"/>
</dbReference>
<keyword evidence="10" id="KW-0479">Metal-binding</keyword>
<dbReference type="PANTHER" id="PTHR11081">
    <property type="entry name" value="FLAP ENDONUCLEASE FAMILY MEMBER"/>
    <property type="match status" value="1"/>
</dbReference>
<feature type="domain" description="XPG-I" evidence="11">
    <location>
        <begin position="198"/>
        <end position="265"/>
    </location>
</feature>
<feature type="domain" description="XPG N-terminal" evidence="12">
    <location>
        <begin position="58"/>
        <end position="159"/>
    </location>
</feature>
<dbReference type="Pfam" id="PF00867">
    <property type="entry name" value="XPG_I"/>
    <property type="match status" value="1"/>
</dbReference>
<dbReference type="PANTHER" id="PTHR11081:SF8">
    <property type="entry name" value="EXONUCLEASE 1"/>
    <property type="match status" value="1"/>
</dbReference>
<keyword evidence="10" id="KW-0238">DNA-binding</keyword>
<dbReference type="InterPro" id="IPR044752">
    <property type="entry name" value="PIN-like_EXO1"/>
</dbReference>
<evidence type="ECO:0000256" key="4">
    <source>
        <dbReference type="ARBA" id="ARBA00022763"/>
    </source>
</evidence>
<comment type="function">
    <text evidence="10">5'-&gt;3' double-stranded DNA exonuclease which may also possess a cryptic 3'-&gt;5' double-stranded DNA exonuclease activity. Functions in DNA mismatch repair.</text>
</comment>
<dbReference type="SMART" id="SM00485">
    <property type="entry name" value="XPGN"/>
    <property type="match status" value="1"/>
</dbReference>
<reference evidence="13" key="3">
    <citation type="journal article" date="2017" name="Nature">
        <title>Genome sequence of the progenitor of the wheat D genome Aegilops tauschii.</title>
        <authorList>
            <person name="Luo M.C."/>
            <person name="Gu Y.Q."/>
            <person name="Puiu D."/>
            <person name="Wang H."/>
            <person name="Twardziok S.O."/>
            <person name="Deal K.R."/>
            <person name="Huo N."/>
            <person name="Zhu T."/>
            <person name="Wang L."/>
            <person name="Wang Y."/>
            <person name="McGuire P.E."/>
            <person name="Liu S."/>
            <person name="Long H."/>
            <person name="Ramasamy R.K."/>
            <person name="Rodriguez J.C."/>
            <person name="Van S.L."/>
            <person name="Yuan L."/>
            <person name="Wang Z."/>
            <person name="Xia Z."/>
            <person name="Xiao L."/>
            <person name="Anderson O.D."/>
            <person name="Ouyang S."/>
            <person name="Liang Y."/>
            <person name="Zimin A.V."/>
            <person name="Pertea G."/>
            <person name="Qi P."/>
            <person name="Bennetzen J.L."/>
            <person name="Dai X."/>
            <person name="Dawson M.W."/>
            <person name="Muller H.G."/>
            <person name="Kugler K."/>
            <person name="Rivarola-Duarte L."/>
            <person name="Spannagl M."/>
            <person name="Mayer K.F.X."/>
            <person name="Lu F.H."/>
            <person name="Bevan M.W."/>
            <person name="Leroy P."/>
            <person name="Li P."/>
            <person name="You F.M."/>
            <person name="Sun Q."/>
            <person name="Liu Z."/>
            <person name="Lyons E."/>
            <person name="Wicker T."/>
            <person name="Salzberg S.L."/>
            <person name="Devos K.M."/>
            <person name="Dvorak J."/>
        </authorList>
    </citation>
    <scope>NUCLEOTIDE SEQUENCE [LARGE SCALE GENOMIC DNA]</scope>
    <source>
        <strain evidence="13">cv. AL8/78</strain>
    </source>
</reference>
<dbReference type="InterPro" id="IPR029060">
    <property type="entry name" value="PIN-like_dom_sf"/>
</dbReference>
<dbReference type="GO" id="GO:0005634">
    <property type="term" value="C:nucleus"/>
    <property type="evidence" value="ECO:0007669"/>
    <property type="project" value="UniProtKB-SubCell"/>
</dbReference>
<comment type="similarity">
    <text evidence="2 10">Belongs to the XPG/RAD2 endonuclease family. EXO1 subfamily.</text>
</comment>
<keyword evidence="10" id="KW-0378">Hydrolase</keyword>
<keyword evidence="10" id="KW-0540">Nuclease</keyword>
<evidence type="ECO:0000256" key="9">
    <source>
        <dbReference type="PROSITE-ProRule" id="PRU00339"/>
    </source>
</evidence>
<keyword evidence="7 10" id="KW-0234">DNA repair</keyword>
<evidence type="ECO:0000313" key="13">
    <source>
        <dbReference type="EnsemblPlants" id="AET7Gv20853300.32"/>
    </source>
</evidence>
<evidence type="ECO:0000259" key="11">
    <source>
        <dbReference type="SMART" id="SM00484"/>
    </source>
</evidence>
<evidence type="ECO:0000256" key="3">
    <source>
        <dbReference type="ARBA" id="ARBA00020324"/>
    </source>
</evidence>
<reference evidence="14" key="2">
    <citation type="journal article" date="2017" name="Nat. Plants">
        <title>The Aegilops tauschii genome reveals multiple impacts of transposons.</title>
        <authorList>
            <person name="Zhao G."/>
            <person name="Zou C."/>
            <person name="Li K."/>
            <person name="Wang K."/>
            <person name="Li T."/>
            <person name="Gao L."/>
            <person name="Zhang X."/>
            <person name="Wang H."/>
            <person name="Yang Z."/>
            <person name="Liu X."/>
            <person name="Jiang W."/>
            <person name="Mao L."/>
            <person name="Kong X."/>
            <person name="Jiao Y."/>
            <person name="Jia J."/>
        </authorList>
    </citation>
    <scope>NUCLEOTIDE SEQUENCE [LARGE SCALE GENOMIC DNA]</scope>
    <source>
        <strain evidence="14">cv. AL8/78</strain>
    </source>
</reference>
<dbReference type="PROSITE" id="PS50005">
    <property type="entry name" value="TPR"/>
    <property type="match status" value="1"/>
</dbReference>
<protein>
    <recommendedName>
        <fullName evidence="3 10">Exonuclease 1</fullName>
        <ecNumber evidence="10">3.1.-.-</ecNumber>
    </recommendedName>
</protein>
<dbReference type="GO" id="GO:0006281">
    <property type="term" value="P:DNA repair"/>
    <property type="evidence" value="ECO:0007669"/>
    <property type="project" value="UniProtKB-UniRule"/>
</dbReference>
<evidence type="ECO:0000256" key="7">
    <source>
        <dbReference type="ARBA" id="ARBA00023204"/>
    </source>
</evidence>
<evidence type="ECO:0000256" key="2">
    <source>
        <dbReference type="ARBA" id="ARBA00010563"/>
    </source>
</evidence>
<reference evidence="14" key="1">
    <citation type="journal article" date="2014" name="Science">
        <title>Ancient hybridizations among the ancestral genomes of bread wheat.</title>
        <authorList>
            <consortium name="International Wheat Genome Sequencing Consortium,"/>
            <person name="Marcussen T."/>
            <person name="Sandve S.R."/>
            <person name="Heier L."/>
            <person name="Spannagl M."/>
            <person name="Pfeifer M."/>
            <person name="Jakobsen K.S."/>
            <person name="Wulff B.B."/>
            <person name="Steuernagel B."/>
            <person name="Mayer K.F."/>
            <person name="Olsen O.A."/>
        </authorList>
    </citation>
    <scope>NUCLEOTIDE SEQUENCE [LARGE SCALE GENOMIC DNA]</scope>
    <source>
        <strain evidence="14">cv. AL8/78</strain>
    </source>
</reference>
<keyword evidence="5 10" id="KW-0228">DNA excision</keyword>
<evidence type="ECO:0000256" key="8">
    <source>
        <dbReference type="ARBA" id="ARBA00023242"/>
    </source>
</evidence>
<dbReference type="InterPro" id="IPR019734">
    <property type="entry name" value="TPR_rpt"/>
</dbReference>
<evidence type="ECO:0000256" key="1">
    <source>
        <dbReference type="ARBA" id="ARBA00004123"/>
    </source>
</evidence>
<dbReference type="EnsemblPlants" id="AET7Gv20853300.32">
    <property type="protein sequence ID" value="AET7Gv20853300.32"/>
    <property type="gene ID" value="AET7Gv20853300"/>
</dbReference>
<dbReference type="InterPro" id="IPR006084">
    <property type="entry name" value="XPG/Rad2"/>
</dbReference>
<keyword evidence="14" id="KW-1185">Reference proteome</keyword>
<dbReference type="AlphaFoldDB" id="A0A453S8D9"/>
<dbReference type="GO" id="GO:0035312">
    <property type="term" value="F:5'-3' DNA exonuclease activity"/>
    <property type="evidence" value="ECO:0007669"/>
    <property type="project" value="UniProtKB-UniRule"/>
</dbReference>
<evidence type="ECO:0000256" key="10">
    <source>
        <dbReference type="RuleBase" id="RU910737"/>
    </source>
</evidence>
<dbReference type="Gene3D" id="3.40.50.1010">
    <property type="entry name" value="5'-nuclease"/>
    <property type="match status" value="1"/>
</dbReference>
<keyword evidence="6 10" id="KW-0267">Excision nuclease</keyword>
<proteinExistence type="inferred from homology"/>
<dbReference type="Pfam" id="PF00752">
    <property type="entry name" value="XPG_N"/>
    <property type="match status" value="1"/>
</dbReference>
<keyword evidence="8 10" id="KW-0539">Nucleus</keyword>
<accession>A0A453S8D9</accession>
<dbReference type="CDD" id="cd09857">
    <property type="entry name" value="PIN_EXO1"/>
    <property type="match status" value="1"/>
</dbReference>
<keyword evidence="9" id="KW-0802">TPR repeat</keyword>
<dbReference type="InterPro" id="IPR006085">
    <property type="entry name" value="XPG_DNA_repair_N"/>
</dbReference>
<dbReference type="FunFam" id="3.40.50.1010:FF:000002">
    <property type="entry name" value="Exonuclease 1, putative"/>
    <property type="match status" value="1"/>
</dbReference>